<protein>
    <submittedName>
        <fullName evidence="2">Uncharacterized protein</fullName>
    </submittedName>
</protein>
<gene>
    <name evidence="2" type="ORF">GCM10025876_27150</name>
</gene>
<organism evidence="2 3">
    <name type="scientific">Demequina litorisediminis</name>
    <dbReference type="NCBI Taxonomy" id="1849022"/>
    <lineage>
        <taxon>Bacteria</taxon>
        <taxon>Bacillati</taxon>
        <taxon>Actinomycetota</taxon>
        <taxon>Actinomycetes</taxon>
        <taxon>Micrococcales</taxon>
        <taxon>Demequinaceae</taxon>
        <taxon>Demequina</taxon>
    </lineage>
</organism>
<dbReference type="EMBL" id="BSUN01000001">
    <property type="protein sequence ID" value="GMA36511.1"/>
    <property type="molecule type" value="Genomic_DNA"/>
</dbReference>
<dbReference type="Proteomes" id="UP001157125">
    <property type="component" value="Unassembled WGS sequence"/>
</dbReference>
<feature type="transmembrane region" description="Helical" evidence="1">
    <location>
        <begin position="21"/>
        <end position="42"/>
    </location>
</feature>
<accession>A0ABQ6IH62</accession>
<keyword evidence="3" id="KW-1185">Reference proteome</keyword>
<keyword evidence="1" id="KW-0472">Membrane</keyword>
<evidence type="ECO:0000313" key="2">
    <source>
        <dbReference type="EMBL" id="GMA36511.1"/>
    </source>
</evidence>
<proteinExistence type="predicted"/>
<comment type="caution">
    <text evidence="2">The sequence shown here is derived from an EMBL/GenBank/DDBJ whole genome shotgun (WGS) entry which is preliminary data.</text>
</comment>
<evidence type="ECO:0000313" key="3">
    <source>
        <dbReference type="Proteomes" id="UP001157125"/>
    </source>
</evidence>
<feature type="transmembrane region" description="Helical" evidence="1">
    <location>
        <begin position="48"/>
        <end position="69"/>
    </location>
</feature>
<reference evidence="3" key="1">
    <citation type="journal article" date="2019" name="Int. J. Syst. Evol. Microbiol.">
        <title>The Global Catalogue of Microorganisms (GCM) 10K type strain sequencing project: providing services to taxonomists for standard genome sequencing and annotation.</title>
        <authorList>
            <consortium name="The Broad Institute Genomics Platform"/>
            <consortium name="The Broad Institute Genome Sequencing Center for Infectious Disease"/>
            <person name="Wu L."/>
            <person name="Ma J."/>
        </authorList>
    </citation>
    <scope>NUCLEOTIDE SEQUENCE [LARGE SCALE GENOMIC DNA]</scope>
    <source>
        <strain evidence="3">NBRC 112299</strain>
    </source>
</reference>
<keyword evidence="1" id="KW-1133">Transmembrane helix</keyword>
<sequence length="95" mass="9752">MLVPGPRSRGEALAQEGRTAFGVALGLAVVLLISGLIEGFITGAAIPWAIKVLIGVAAFAAFWIYVFAFGKVAVRRSVSGDVDGDFAVDTVAVSS</sequence>
<keyword evidence="1" id="KW-0812">Transmembrane</keyword>
<evidence type="ECO:0000256" key="1">
    <source>
        <dbReference type="SAM" id="Phobius"/>
    </source>
</evidence>
<dbReference type="InterPro" id="IPR002798">
    <property type="entry name" value="SpoIIM-like"/>
</dbReference>
<name>A0ABQ6IH62_9MICO</name>
<dbReference type="Pfam" id="PF01944">
    <property type="entry name" value="SpoIIM"/>
    <property type="match status" value="1"/>
</dbReference>